<dbReference type="Proteomes" id="UP001162164">
    <property type="component" value="Unassembled WGS sequence"/>
</dbReference>
<organism evidence="3 4">
    <name type="scientific">Molorchus minor</name>
    <dbReference type="NCBI Taxonomy" id="1323400"/>
    <lineage>
        <taxon>Eukaryota</taxon>
        <taxon>Metazoa</taxon>
        <taxon>Ecdysozoa</taxon>
        <taxon>Arthropoda</taxon>
        <taxon>Hexapoda</taxon>
        <taxon>Insecta</taxon>
        <taxon>Pterygota</taxon>
        <taxon>Neoptera</taxon>
        <taxon>Endopterygota</taxon>
        <taxon>Coleoptera</taxon>
        <taxon>Polyphaga</taxon>
        <taxon>Cucujiformia</taxon>
        <taxon>Chrysomeloidea</taxon>
        <taxon>Cerambycidae</taxon>
        <taxon>Lamiinae</taxon>
        <taxon>Monochamini</taxon>
        <taxon>Molorchus</taxon>
    </lineage>
</organism>
<dbReference type="InterPro" id="IPR048366">
    <property type="entry name" value="TNP-like_GBD"/>
</dbReference>
<sequence>MSSSGSSRDGERITTIYPVHLAKERHFIPMKFQTVFCCRRSLRVDSSPHAWDTLMAKIKMVNRCAVPMCPNKSGGMFKMHRFPKDEKIGELTPKAKKLYKIAAGFRKTARKLFHESADLKKKLKDINRLKELPQVMGENINKVTYDFIMSQLKLQHLPAKGRRYSIQDKTLSLALLKQSPRGYKLLQKLFALPSRKTLIRLLQKIPFETGINNSIMQLLKNSVNKMEPRDRYCTIMFDEIALDAACLYNKKKDIIDGFQDNGGGDRKPFFADKAMVFMARGICRPWKQPLAYYFNEAGMKKEMLAKTIKDIIRSARSVGLKVIATVCDQGTSNVAAIDILYQETAASYARNNKENRNFGVEIDGEEVIPLYDSPHLLKGIRNALFNYDVKYTWRNGQNKIASWKYIKKLYELEDQDNDYKLCNKLTDAHINNSKKMKVNVAAQTFSARVAAAIKCLAVNGKIFCAENVMPEEAINTSEFLLFMDKCFDSVNGSKVLPVGGKNS</sequence>
<dbReference type="InterPro" id="IPR048365">
    <property type="entry name" value="TNP-like_RNaseH_N"/>
</dbReference>
<evidence type="ECO:0008006" key="5">
    <source>
        <dbReference type="Google" id="ProtNLM"/>
    </source>
</evidence>
<accession>A0ABQ9J7U7</accession>
<gene>
    <name evidence="3" type="ORF">NQ317_016579</name>
</gene>
<dbReference type="EMBL" id="JAPWTJ010001066">
    <property type="protein sequence ID" value="KAJ8974025.1"/>
    <property type="molecule type" value="Genomic_DNA"/>
</dbReference>
<dbReference type="Pfam" id="PF21787">
    <property type="entry name" value="TNP-like_RNaseH_N"/>
    <property type="match status" value="1"/>
</dbReference>
<dbReference type="Pfam" id="PF21788">
    <property type="entry name" value="TNP-like_GBD"/>
    <property type="match status" value="1"/>
</dbReference>
<evidence type="ECO:0000259" key="2">
    <source>
        <dbReference type="Pfam" id="PF21788"/>
    </source>
</evidence>
<comment type="caution">
    <text evidence="3">The sequence shown here is derived from an EMBL/GenBank/DDBJ whole genome shotgun (WGS) entry which is preliminary data.</text>
</comment>
<name>A0ABQ9J7U7_9CUCU</name>
<evidence type="ECO:0000313" key="4">
    <source>
        <dbReference type="Proteomes" id="UP001162164"/>
    </source>
</evidence>
<reference evidence="3" key="1">
    <citation type="journal article" date="2023" name="Insect Mol. Biol.">
        <title>Genome sequencing provides insights into the evolution of gene families encoding plant cell wall-degrading enzymes in longhorned beetles.</title>
        <authorList>
            <person name="Shin N.R."/>
            <person name="Okamura Y."/>
            <person name="Kirsch R."/>
            <person name="Pauchet Y."/>
        </authorList>
    </citation>
    <scope>NUCLEOTIDE SEQUENCE</scope>
    <source>
        <strain evidence="3">MMC_N1</strain>
    </source>
</reference>
<keyword evidence="4" id="KW-1185">Reference proteome</keyword>
<feature type="domain" description="Transposable element P transposase-like RNase H" evidence="1">
    <location>
        <begin position="208"/>
        <end position="340"/>
    </location>
</feature>
<evidence type="ECO:0000259" key="1">
    <source>
        <dbReference type="Pfam" id="PF21787"/>
    </source>
</evidence>
<feature type="domain" description="Transposable element P transposase-like GTP-binding insertion" evidence="2">
    <location>
        <begin position="375"/>
        <end position="496"/>
    </location>
</feature>
<evidence type="ECO:0000313" key="3">
    <source>
        <dbReference type="EMBL" id="KAJ8974025.1"/>
    </source>
</evidence>
<protein>
    <recommendedName>
        <fullName evidence="5">Transposase</fullName>
    </recommendedName>
</protein>
<proteinExistence type="predicted"/>